<name>A0ABU9UBU2_9SPIR</name>
<accession>A0ABU9UBU2</accession>
<protein>
    <submittedName>
        <fullName evidence="1">Uncharacterized protein</fullName>
    </submittedName>
</protein>
<proteinExistence type="predicted"/>
<sequence>MEYFDYTNLEDFLADEDIIDALNIKKPIEKLVAYYCTDEILEIREGMRIPFFAEIRNYIGAVEKENPSEKWLIKPVDDEKTQKQTEIATICYFIDHMTRTPSAPSIITKIDGRTYKATKMIARSEQLSGANYMEIRELKEQLLLDLINRWIYYDEDRNPNNYVIRYNSKNNQIVIPIDFLNSDLLYKGMKIKGNDESFGWSRLEKTRYLTPLKIENFLIYDMKFFNMRFDYFNSLDMRKLQEMCRVVLRHNPDKNELAQNITDNIKHRVDYVYEYFNKHFPYERVHDDEDKYNDMGEAFKNIYNKFD</sequence>
<gene>
    <name evidence="1" type="ORF">WKV44_06260</name>
</gene>
<organism evidence="1 2">
    <name type="scientific">Rarispira pelagica</name>
    <dbReference type="NCBI Taxonomy" id="3141764"/>
    <lineage>
        <taxon>Bacteria</taxon>
        <taxon>Pseudomonadati</taxon>
        <taxon>Spirochaetota</taxon>
        <taxon>Spirochaetia</taxon>
        <taxon>Winmispirales</taxon>
        <taxon>Winmispiraceae</taxon>
        <taxon>Rarispira</taxon>
    </lineage>
</organism>
<dbReference type="EMBL" id="JBCHKQ010000002">
    <property type="protein sequence ID" value="MEM5948140.1"/>
    <property type="molecule type" value="Genomic_DNA"/>
</dbReference>
<comment type="caution">
    <text evidence="1">The sequence shown here is derived from an EMBL/GenBank/DDBJ whole genome shotgun (WGS) entry which is preliminary data.</text>
</comment>
<reference evidence="1 2" key="1">
    <citation type="submission" date="2024-03" db="EMBL/GenBank/DDBJ databases">
        <title>Ignisphaera cupida sp. nov., a hyperthermophilic hydrolytic archaeon from a hot spring of Kamchatka, and proposal of Ignisphaeraceae fam. nov.</title>
        <authorList>
            <person name="Podosokorskaya O.A."/>
            <person name="Elcheninov A.G."/>
            <person name="Maltseva A.I."/>
            <person name="Zayulina K.S."/>
            <person name="Novikov A."/>
            <person name="Merkel A.Y."/>
        </authorList>
    </citation>
    <scope>NUCLEOTIDE SEQUENCE [LARGE SCALE GENOMIC DNA]</scope>
    <source>
        <strain evidence="1 2">38H-sp</strain>
    </source>
</reference>
<evidence type="ECO:0000313" key="2">
    <source>
        <dbReference type="Proteomes" id="UP001466331"/>
    </source>
</evidence>
<dbReference type="Proteomes" id="UP001466331">
    <property type="component" value="Unassembled WGS sequence"/>
</dbReference>
<keyword evidence="2" id="KW-1185">Reference proteome</keyword>
<evidence type="ECO:0000313" key="1">
    <source>
        <dbReference type="EMBL" id="MEM5948140.1"/>
    </source>
</evidence>
<dbReference type="RefSeq" id="WP_420069586.1">
    <property type="nucleotide sequence ID" value="NZ_JBCHKQ010000002.1"/>
</dbReference>